<feature type="domain" description="HpcH/HpaI aldolase/citrate lyase" evidence="2">
    <location>
        <begin position="9"/>
        <end position="149"/>
    </location>
</feature>
<dbReference type="AlphaFoldDB" id="K1S4C8"/>
<accession>K1S4C8</accession>
<keyword evidence="3" id="KW-0456">Lyase</keyword>
<evidence type="ECO:0000313" key="3">
    <source>
        <dbReference type="EMBL" id="EKC52393.1"/>
    </source>
</evidence>
<dbReference type="InterPro" id="IPR005000">
    <property type="entry name" value="Aldolase/citrate-lyase_domain"/>
</dbReference>
<evidence type="ECO:0000256" key="1">
    <source>
        <dbReference type="ARBA" id="ARBA00022723"/>
    </source>
</evidence>
<feature type="non-terminal residue" evidence="3">
    <location>
        <position position="195"/>
    </location>
</feature>
<evidence type="ECO:0000259" key="2">
    <source>
        <dbReference type="Pfam" id="PF03328"/>
    </source>
</evidence>
<name>K1S4C8_9ZZZZ</name>
<proteinExistence type="predicted"/>
<dbReference type="GO" id="GO:0046872">
    <property type="term" value="F:metal ion binding"/>
    <property type="evidence" value="ECO:0007669"/>
    <property type="project" value="UniProtKB-KW"/>
</dbReference>
<dbReference type="GO" id="GO:0016829">
    <property type="term" value="F:lyase activity"/>
    <property type="evidence" value="ECO:0007669"/>
    <property type="project" value="UniProtKB-KW"/>
</dbReference>
<dbReference type="SUPFAM" id="SSF51621">
    <property type="entry name" value="Phosphoenolpyruvate/pyruvate domain"/>
    <property type="match status" value="1"/>
</dbReference>
<dbReference type="EMBL" id="AJWY01011568">
    <property type="protein sequence ID" value="EKC52393.1"/>
    <property type="molecule type" value="Genomic_DNA"/>
</dbReference>
<protein>
    <submittedName>
        <fullName evidence="3">HpcH/HpaI aldolase</fullName>
        <ecNumber evidence="3">4.1.-.-</ecNumber>
    </submittedName>
</protein>
<dbReference type="InterPro" id="IPR040442">
    <property type="entry name" value="Pyrv_kinase-like_dom_sf"/>
</dbReference>
<organism evidence="3">
    <name type="scientific">human gut metagenome</name>
    <dbReference type="NCBI Taxonomy" id="408170"/>
    <lineage>
        <taxon>unclassified sequences</taxon>
        <taxon>metagenomes</taxon>
        <taxon>organismal metagenomes</taxon>
    </lineage>
</organism>
<reference evidence="3" key="1">
    <citation type="journal article" date="2013" name="Environ. Microbiol.">
        <title>Microbiota from the distal guts of lean and obese adolescents exhibit partial functional redundancy besides clear differences in community structure.</title>
        <authorList>
            <person name="Ferrer M."/>
            <person name="Ruiz A."/>
            <person name="Lanza F."/>
            <person name="Haange S.B."/>
            <person name="Oberbach A."/>
            <person name="Till H."/>
            <person name="Bargiela R."/>
            <person name="Campoy C."/>
            <person name="Segura M.T."/>
            <person name="Richter M."/>
            <person name="von Bergen M."/>
            <person name="Seifert J."/>
            <person name="Suarez A."/>
        </authorList>
    </citation>
    <scope>NUCLEOTIDE SEQUENCE</scope>
</reference>
<sequence>MALKLMYLTNDPKIAKIAQDVSVDRIFLDLETRGKAERQANMDTVISHNSIDDVKKLSAVLDRTELLVRVNSFYDGSREEINRVIDDGADIVMLPYFKTAEEVKGFIDCVGKRARTCLLVETPEAAEHLDEILDVPGIDEVHIGLNDLHLGYKMDFMFQLVADGTVERLCRKLRERGIFYGFGGVGRVHSEVMLP</sequence>
<dbReference type="Pfam" id="PF03328">
    <property type="entry name" value="HpcH_HpaI"/>
    <property type="match status" value="1"/>
</dbReference>
<dbReference type="EC" id="4.1.-.-" evidence="3"/>
<keyword evidence="1" id="KW-0479">Metal-binding</keyword>
<dbReference type="InterPro" id="IPR015813">
    <property type="entry name" value="Pyrv/PenolPyrv_kinase-like_dom"/>
</dbReference>
<gene>
    <name evidence="3" type="ORF">LEA_16911</name>
</gene>
<comment type="caution">
    <text evidence="3">The sequence shown here is derived from an EMBL/GenBank/DDBJ whole genome shotgun (WGS) entry which is preliminary data.</text>
</comment>
<dbReference type="Gene3D" id="3.20.20.60">
    <property type="entry name" value="Phosphoenolpyruvate-binding domains"/>
    <property type="match status" value="2"/>
</dbReference>